<dbReference type="Gene3D" id="3.40.50.1000">
    <property type="entry name" value="HAD superfamily/HAD-like"/>
    <property type="match status" value="1"/>
</dbReference>
<dbReference type="InterPro" id="IPR006439">
    <property type="entry name" value="HAD-SF_hydro_IA"/>
</dbReference>
<protein>
    <submittedName>
        <fullName evidence="1">Uncharacterized protein</fullName>
    </submittedName>
</protein>
<dbReference type="PANTHER" id="PTHR43611">
    <property type="entry name" value="ALPHA-D-GLUCOSE 1-PHOSPHATE PHOSPHATASE"/>
    <property type="match status" value="1"/>
</dbReference>
<sequence length="200" mass="23635">MIKNIIFDFGDIFINLDKQAPLLEMAKFGFTEMTPELDIIFKDYETGLMESDEFVNRLQTIFSNASKEQITKAWNSIILDFPEKRLTFIENLNSENQYRLFLLSNTNDLHIDIVKKSMGLDRFNRFKNCFEMFYLSQEMKMRKPNANIYEYVLHENKLIADETFFVDDTKENTDSASKLGIHCWNLQVGKEDIREILSHL</sequence>
<comment type="caution">
    <text evidence="1">The sequence shown here is derived from an EMBL/GenBank/DDBJ whole genome shotgun (WGS) entry which is preliminary data.</text>
</comment>
<dbReference type="InterPro" id="IPR023198">
    <property type="entry name" value="PGP-like_dom2"/>
</dbReference>
<dbReference type="AlphaFoldDB" id="A0A0F9Y0W8"/>
<proteinExistence type="predicted"/>
<dbReference type="SFLD" id="SFLDS00003">
    <property type="entry name" value="Haloacid_Dehalogenase"/>
    <property type="match status" value="1"/>
</dbReference>
<dbReference type="PANTHER" id="PTHR43611:SF3">
    <property type="entry name" value="FLAVIN MONONUCLEOTIDE HYDROLASE 1, CHLOROPLATIC"/>
    <property type="match status" value="1"/>
</dbReference>
<evidence type="ECO:0000313" key="1">
    <source>
        <dbReference type="EMBL" id="KKN98273.1"/>
    </source>
</evidence>
<dbReference type="SUPFAM" id="SSF56784">
    <property type="entry name" value="HAD-like"/>
    <property type="match status" value="1"/>
</dbReference>
<dbReference type="InterPro" id="IPR023214">
    <property type="entry name" value="HAD_sf"/>
</dbReference>
<organism evidence="1">
    <name type="scientific">marine sediment metagenome</name>
    <dbReference type="NCBI Taxonomy" id="412755"/>
    <lineage>
        <taxon>unclassified sequences</taxon>
        <taxon>metagenomes</taxon>
        <taxon>ecological metagenomes</taxon>
    </lineage>
</organism>
<gene>
    <name evidence="1" type="ORF">LCGC14_0148070</name>
</gene>
<dbReference type="CDD" id="cd02603">
    <property type="entry name" value="HAD_sEH-N_like"/>
    <property type="match status" value="1"/>
</dbReference>
<dbReference type="SFLD" id="SFLDG01129">
    <property type="entry name" value="C1.5:_HAD__Beta-PGM__Phosphata"/>
    <property type="match status" value="1"/>
</dbReference>
<reference evidence="1" key="1">
    <citation type="journal article" date="2015" name="Nature">
        <title>Complex archaea that bridge the gap between prokaryotes and eukaryotes.</title>
        <authorList>
            <person name="Spang A."/>
            <person name="Saw J.H."/>
            <person name="Jorgensen S.L."/>
            <person name="Zaremba-Niedzwiedzka K."/>
            <person name="Martijn J."/>
            <person name="Lind A.E."/>
            <person name="van Eijk R."/>
            <person name="Schleper C."/>
            <person name="Guy L."/>
            <person name="Ettema T.J."/>
        </authorList>
    </citation>
    <scope>NUCLEOTIDE SEQUENCE</scope>
</reference>
<accession>A0A0F9Y0W8</accession>
<dbReference type="NCBIfam" id="TIGR01509">
    <property type="entry name" value="HAD-SF-IA-v3"/>
    <property type="match status" value="1"/>
</dbReference>
<name>A0A0F9Y0W8_9ZZZZ</name>
<dbReference type="Pfam" id="PF13419">
    <property type="entry name" value="HAD_2"/>
    <property type="match status" value="1"/>
</dbReference>
<dbReference type="EMBL" id="LAZR01000052">
    <property type="protein sequence ID" value="KKN98273.1"/>
    <property type="molecule type" value="Genomic_DNA"/>
</dbReference>
<dbReference type="InterPro" id="IPR041492">
    <property type="entry name" value="HAD_2"/>
</dbReference>
<dbReference type="Gene3D" id="1.10.150.240">
    <property type="entry name" value="Putative phosphatase, domain 2"/>
    <property type="match status" value="1"/>
</dbReference>
<dbReference type="InterPro" id="IPR036412">
    <property type="entry name" value="HAD-like_sf"/>
</dbReference>